<evidence type="ECO:0000259" key="1">
    <source>
        <dbReference type="Pfam" id="PF00704"/>
    </source>
</evidence>
<dbReference type="BioCyc" id="LBIF456481:LEPBI_RS15345-MONOMER"/>
<proteinExistence type="predicted"/>
<evidence type="ECO:0000313" key="2">
    <source>
        <dbReference type="EMBL" id="ABZ99200.1"/>
    </source>
</evidence>
<dbReference type="Pfam" id="PF00704">
    <property type="entry name" value="Glyco_hydro_18"/>
    <property type="match status" value="1"/>
</dbReference>
<dbReference type="InterPro" id="IPR001223">
    <property type="entry name" value="Glyco_hydro18_cat"/>
</dbReference>
<dbReference type="Gene3D" id="3.20.20.80">
    <property type="entry name" value="Glycosidases"/>
    <property type="match status" value="1"/>
</dbReference>
<dbReference type="AlphaFoldDB" id="B0SQ48"/>
<sequence>MFQRDIFNYYLFLFLIPLLFPLTAEPKSLNAHNDSFEYVFTTQMDSRISQNRTPIFVYGRLEKNGKIKLTREMIPKSSLLMIVPSFSVWNGPMNPTFVNHFSQSIELFLKTNPTAKGFVLDAEFGANQTKHSYTDFVCSIHKLIKTKDSHLQFHLTLFPPNHPDQHDYYNWDELYLCSDAWFIMFYDEHNPRTKSGPVSTSNWIESNLVAIERKLLQENGTYTVSIASIRKKFFLGLPLYGYGKNKAGKFGKVIPLKMFTESKEFQTSFEDFLKINTKKDEIYLPTKYFLHHWKKESRRLGYGGVAYWREEFLGNQKLQND</sequence>
<evidence type="ECO:0000313" key="3">
    <source>
        <dbReference type="Proteomes" id="UP000001847"/>
    </source>
</evidence>
<gene>
    <name evidence="2" type="ordered locus">LEPBI_I3135</name>
</gene>
<organism evidence="2 3">
    <name type="scientific">Leptospira biflexa serovar Patoc (strain Patoc 1 / ATCC 23582 / Paris)</name>
    <dbReference type="NCBI Taxonomy" id="456481"/>
    <lineage>
        <taxon>Bacteria</taxon>
        <taxon>Pseudomonadati</taxon>
        <taxon>Spirochaetota</taxon>
        <taxon>Spirochaetia</taxon>
        <taxon>Leptospirales</taxon>
        <taxon>Leptospiraceae</taxon>
        <taxon>Leptospira</taxon>
    </lineage>
</organism>
<dbReference type="SUPFAM" id="SSF51445">
    <property type="entry name" value="(Trans)glycosidases"/>
    <property type="match status" value="1"/>
</dbReference>
<protein>
    <recommendedName>
        <fullName evidence="1">GH18 domain-containing protein</fullName>
    </recommendedName>
</protein>
<name>B0SQ48_LEPBP</name>
<dbReference type="InterPro" id="IPR017853">
    <property type="entry name" value="GH"/>
</dbReference>
<keyword evidence="3" id="KW-1185">Reference proteome</keyword>
<dbReference type="GO" id="GO:0005975">
    <property type="term" value="P:carbohydrate metabolic process"/>
    <property type="evidence" value="ECO:0007669"/>
    <property type="project" value="InterPro"/>
</dbReference>
<dbReference type="STRING" id="456481.LEPBI_I3135"/>
<accession>B0SQ48</accession>
<reference evidence="2 3" key="1">
    <citation type="journal article" date="2008" name="PLoS ONE">
        <title>Genome sequence of the saprophyte Leptospira biflexa provides insights into the evolution of Leptospira and the pathogenesis of leptospirosis.</title>
        <authorList>
            <person name="Picardeau M."/>
            <person name="Bulach D.M."/>
            <person name="Bouchier C."/>
            <person name="Zuerner R.L."/>
            <person name="Zidane N."/>
            <person name="Wilson P.J."/>
            <person name="Creno S."/>
            <person name="Kuczek E.S."/>
            <person name="Bommezzadri S."/>
            <person name="Davis J.C."/>
            <person name="McGrath A."/>
            <person name="Johnson M.J."/>
            <person name="Boursaux-Eude C."/>
            <person name="Seemann T."/>
            <person name="Rouy Z."/>
            <person name="Coppel R.L."/>
            <person name="Rood J.I."/>
            <person name="Lajus A."/>
            <person name="Davies J.K."/>
            <person name="Medigue C."/>
            <person name="Adler B."/>
        </authorList>
    </citation>
    <scope>NUCLEOTIDE SEQUENCE [LARGE SCALE GENOMIC DNA]</scope>
    <source>
        <strain evidence="3">Patoc 1 / ATCC 23582 / Paris</strain>
    </source>
</reference>
<feature type="domain" description="GH18" evidence="1">
    <location>
        <begin position="94"/>
        <end position="266"/>
    </location>
</feature>
<dbReference type="OrthoDB" id="9775889at2"/>
<dbReference type="HOGENOM" id="CLU_865444_0_0_12"/>
<dbReference type="Proteomes" id="UP000001847">
    <property type="component" value="Chromosome I"/>
</dbReference>
<dbReference type="KEGG" id="lbi:LEPBI_I3135"/>
<dbReference type="PANTHER" id="PTHR46066">
    <property type="entry name" value="CHITINASE DOMAIN-CONTAINING PROTEIN 1 FAMILY MEMBER"/>
    <property type="match status" value="1"/>
</dbReference>
<dbReference type="PANTHER" id="PTHR46066:SF2">
    <property type="entry name" value="CHITINASE DOMAIN-CONTAINING PROTEIN 1"/>
    <property type="match status" value="1"/>
</dbReference>
<dbReference type="EMBL" id="CP000786">
    <property type="protein sequence ID" value="ABZ99200.1"/>
    <property type="molecule type" value="Genomic_DNA"/>
</dbReference>